<feature type="domain" description="PIN" evidence="1">
    <location>
        <begin position="2"/>
        <end position="115"/>
    </location>
</feature>
<sequence length="143" mass="15860">MRLVLDTCVMVSAIRSDKGASRQLLEMVLRGNLHPLVSVPLFMEYEATMMRKEHLEKSGGSPDDIRRILDAIAIYVDEVVIWFLTRPSTKDAGDDMVLEAAVNGRADAIVTENIADFGDGALRYGIRVLKPGEALQQVRGMTR</sequence>
<name>A0A0F3IJQ9_9PROT</name>
<dbReference type="EMBL" id="LAJY01000871">
    <property type="protein sequence ID" value="KJV06936.1"/>
    <property type="molecule type" value="Genomic_DNA"/>
</dbReference>
<dbReference type="InterPro" id="IPR002850">
    <property type="entry name" value="PIN_toxin-like"/>
</dbReference>
<dbReference type="SUPFAM" id="SSF88723">
    <property type="entry name" value="PIN domain-like"/>
    <property type="match status" value="1"/>
</dbReference>
<dbReference type="InterPro" id="IPR029060">
    <property type="entry name" value="PIN-like_dom_sf"/>
</dbReference>
<evidence type="ECO:0000313" key="3">
    <source>
        <dbReference type="Proteomes" id="UP000033774"/>
    </source>
</evidence>
<dbReference type="PANTHER" id="PTHR34610">
    <property type="entry name" value="SSL7007 PROTEIN"/>
    <property type="match status" value="1"/>
</dbReference>
<evidence type="ECO:0000259" key="1">
    <source>
        <dbReference type="Pfam" id="PF13470"/>
    </source>
</evidence>
<comment type="caution">
    <text evidence="2">The sequence shown here is derived from an EMBL/GenBank/DDBJ whole genome shotgun (WGS) entry which is preliminary data.</text>
</comment>
<protein>
    <recommendedName>
        <fullName evidence="1">PIN domain-containing protein</fullName>
    </recommendedName>
</protein>
<keyword evidence="3" id="KW-1185">Reference proteome</keyword>
<gene>
    <name evidence="2" type="ORF">VZ95_20410</name>
</gene>
<evidence type="ECO:0000313" key="2">
    <source>
        <dbReference type="EMBL" id="KJV06936.1"/>
    </source>
</evidence>
<dbReference type="NCBIfam" id="TIGR00305">
    <property type="entry name" value="putative toxin-antitoxin system toxin component, PIN family"/>
    <property type="match status" value="1"/>
</dbReference>
<dbReference type="RefSeq" id="WP_045777495.1">
    <property type="nucleotide sequence ID" value="NZ_LAJY01000871.1"/>
</dbReference>
<organism evidence="2 3">
    <name type="scientific">Elstera litoralis</name>
    <dbReference type="NCBI Taxonomy" id="552518"/>
    <lineage>
        <taxon>Bacteria</taxon>
        <taxon>Pseudomonadati</taxon>
        <taxon>Pseudomonadota</taxon>
        <taxon>Alphaproteobacteria</taxon>
        <taxon>Rhodospirillales</taxon>
        <taxon>Rhodospirillaceae</taxon>
        <taxon>Elstera</taxon>
    </lineage>
</organism>
<dbReference type="PANTHER" id="PTHR34610:SF3">
    <property type="entry name" value="SSL7007 PROTEIN"/>
    <property type="match status" value="1"/>
</dbReference>
<proteinExistence type="predicted"/>
<dbReference type="InterPro" id="IPR002716">
    <property type="entry name" value="PIN_dom"/>
</dbReference>
<accession>A0A0F3IJQ9</accession>
<dbReference type="Pfam" id="PF13470">
    <property type="entry name" value="PIN_3"/>
    <property type="match status" value="1"/>
</dbReference>
<dbReference type="OrthoDB" id="5243920at2"/>
<dbReference type="AlphaFoldDB" id="A0A0F3IJQ9"/>
<reference evidence="2 3" key="1">
    <citation type="submission" date="2015-03" db="EMBL/GenBank/DDBJ databases">
        <title>Draft genome sequence of Elstera litoralis.</title>
        <authorList>
            <person name="Rahalkar M.C."/>
            <person name="Dhakephalkar P.K."/>
            <person name="Pore S.D."/>
            <person name="Arora P."/>
            <person name="Kapse N.G."/>
            <person name="Pandit P.S."/>
        </authorList>
    </citation>
    <scope>NUCLEOTIDE SEQUENCE [LARGE SCALE GENOMIC DNA]</scope>
    <source>
        <strain evidence="2 3">Dia-1</strain>
    </source>
</reference>
<dbReference type="Proteomes" id="UP000033774">
    <property type="component" value="Unassembled WGS sequence"/>
</dbReference>